<name>A0ABS4MDY6_9LACO</name>
<feature type="transmembrane region" description="Helical" evidence="1">
    <location>
        <begin position="12"/>
        <end position="35"/>
    </location>
</feature>
<organism evidence="2 3">
    <name type="scientific">Lactobacillus colini</name>
    <dbReference type="NCBI Taxonomy" id="1819254"/>
    <lineage>
        <taxon>Bacteria</taxon>
        <taxon>Bacillati</taxon>
        <taxon>Bacillota</taxon>
        <taxon>Bacilli</taxon>
        <taxon>Lactobacillales</taxon>
        <taxon>Lactobacillaceae</taxon>
        <taxon>Lactobacillus</taxon>
    </lineage>
</organism>
<comment type="caution">
    <text evidence="2">The sequence shown here is derived from an EMBL/GenBank/DDBJ whole genome shotgun (WGS) entry which is preliminary data.</text>
</comment>
<proteinExistence type="predicted"/>
<dbReference type="InterPro" id="IPR045584">
    <property type="entry name" value="Pilin-like"/>
</dbReference>
<gene>
    <name evidence="2" type="ORF">J2Z60_001041</name>
</gene>
<keyword evidence="1" id="KW-0472">Membrane</keyword>
<sequence>MELSKVQRIKAFTLAETIIITFIVAFLALVPALYLRGYQESVDLLNAKRSCRTAINYAARQAALTHSIRIVEYDTNKQQIKVRSGNQGTKRYKLPDNINIYGFPINISQDGNLTPRTITFVNNNQRVKIKIQMMWGKMVDG</sequence>
<dbReference type="Proteomes" id="UP001519292">
    <property type="component" value="Unassembled WGS sequence"/>
</dbReference>
<keyword evidence="3" id="KW-1185">Reference proteome</keyword>
<protein>
    <submittedName>
        <fullName evidence="2">Type II secretory pathway pseudopilin PulG</fullName>
    </submittedName>
</protein>
<dbReference type="EMBL" id="JAGGLU010000004">
    <property type="protein sequence ID" value="MBP2057869.1"/>
    <property type="molecule type" value="Genomic_DNA"/>
</dbReference>
<accession>A0ABS4MDY6</accession>
<evidence type="ECO:0000313" key="3">
    <source>
        <dbReference type="Proteomes" id="UP001519292"/>
    </source>
</evidence>
<keyword evidence="1" id="KW-0812">Transmembrane</keyword>
<reference evidence="2 3" key="1">
    <citation type="submission" date="2021-03" db="EMBL/GenBank/DDBJ databases">
        <title>Genomic Encyclopedia of Type Strains, Phase IV (KMG-IV): sequencing the most valuable type-strain genomes for metagenomic binning, comparative biology and taxonomic classification.</title>
        <authorList>
            <person name="Goeker M."/>
        </authorList>
    </citation>
    <scope>NUCLEOTIDE SEQUENCE [LARGE SCALE GENOMIC DNA]</scope>
    <source>
        <strain evidence="2 3">DSM 101872</strain>
    </source>
</reference>
<dbReference type="RefSeq" id="WP_209686606.1">
    <property type="nucleotide sequence ID" value="NZ_JAGGLU010000004.1"/>
</dbReference>
<keyword evidence="1" id="KW-1133">Transmembrane helix</keyword>
<dbReference type="SUPFAM" id="SSF54523">
    <property type="entry name" value="Pili subunits"/>
    <property type="match status" value="1"/>
</dbReference>
<evidence type="ECO:0000313" key="2">
    <source>
        <dbReference type="EMBL" id="MBP2057869.1"/>
    </source>
</evidence>
<evidence type="ECO:0000256" key="1">
    <source>
        <dbReference type="SAM" id="Phobius"/>
    </source>
</evidence>